<dbReference type="EMBL" id="JAAGWZ010000004">
    <property type="protein sequence ID" value="NEM92108.1"/>
    <property type="molecule type" value="Genomic_DNA"/>
</dbReference>
<keyword evidence="2" id="KW-0812">Transmembrane</keyword>
<evidence type="ECO:0000313" key="5">
    <source>
        <dbReference type="Proteomes" id="UP000479756"/>
    </source>
</evidence>
<keyword evidence="2" id="KW-1133">Transmembrane helix</keyword>
<evidence type="ECO:0000313" key="4">
    <source>
        <dbReference type="EMBL" id="NEM92108.1"/>
    </source>
</evidence>
<evidence type="ECO:0000256" key="3">
    <source>
        <dbReference type="SAM" id="SignalP"/>
    </source>
</evidence>
<feature type="transmembrane region" description="Helical" evidence="2">
    <location>
        <begin position="82"/>
        <end position="104"/>
    </location>
</feature>
<dbReference type="AlphaFoldDB" id="A0A7C9PPH0"/>
<protein>
    <submittedName>
        <fullName evidence="4">Uncharacterized protein</fullName>
    </submittedName>
</protein>
<feature type="compositionally biased region" description="Polar residues" evidence="1">
    <location>
        <begin position="51"/>
        <end position="77"/>
    </location>
</feature>
<name>A0A7C9PPH0_9MICO</name>
<evidence type="ECO:0000256" key="2">
    <source>
        <dbReference type="SAM" id="Phobius"/>
    </source>
</evidence>
<keyword evidence="3" id="KW-0732">Signal</keyword>
<feature type="region of interest" description="Disordered" evidence="1">
    <location>
        <begin position="42"/>
        <end position="79"/>
    </location>
</feature>
<dbReference type="Proteomes" id="UP000479756">
    <property type="component" value="Unassembled WGS sequence"/>
</dbReference>
<feature type="signal peptide" evidence="3">
    <location>
        <begin position="1"/>
        <end position="30"/>
    </location>
</feature>
<evidence type="ECO:0000256" key="1">
    <source>
        <dbReference type="SAM" id="MobiDB-lite"/>
    </source>
</evidence>
<comment type="caution">
    <text evidence="4">The sequence shown here is derived from an EMBL/GenBank/DDBJ whole genome shotgun (WGS) entry which is preliminary data.</text>
</comment>
<reference evidence="4 5" key="1">
    <citation type="journal article" date="2014" name="Int. J. Syst. Evol. Microbiol.">
        <title>Description of Galbitalea soli gen. nov., sp. nov., and Frondihabitans sucicola sp. nov.</title>
        <authorList>
            <person name="Kim S.J."/>
            <person name="Lim J.M."/>
            <person name="Ahn J.H."/>
            <person name="Weon H.Y."/>
            <person name="Hamada M."/>
            <person name="Suzuki K."/>
            <person name="Ahn T.Y."/>
            <person name="Kwon S.W."/>
        </authorList>
    </citation>
    <scope>NUCLEOTIDE SEQUENCE [LARGE SCALE GENOMIC DNA]</scope>
    <source>
        <strain evidence="4 5">NBRC 108727</strain>
    </source>
</reference>
<organism evidence="4 5">
    <name type="scientific">Galbitalea soli</name>
    <dbReference type="NCBI Taxonomy" id="1268042"/>
    <lineage>
        <taxon>Bacteria</taxon>
        <taxon>Bacillati</taxon>
        <taxon>Actinomycetota</taxon>
        <taxon>Actinomycetes</taxon>
        <taxon>Micrococcales</taxon>
        <taxon>Microbacteriaceae</taxon>
        <taxon>Galbitalea</taxon>
    </lineage>
</organism>
<dbReference type="RefSeq" id="WP_163474171.1">
    <property type="nucleotide sequence ID" value="NZ_JAAGWZ010000004.1"/>
</dbReference>
<feature type="chain" id="PRO_5028819572" evidence="3">
    <location>
        <begin position="31"/>
        <end position="114"/>
    </location>
</feature>
<keyword evidence="2" id="KW-0472">Membrane</keyword>
<sequence length="114" mass="11277">MNTRLRALIVVISISATAALGLLAAAPATAAPPAASTSSIGLVRHAEAPASDSTAPGAQSGGSTDSVQKPAKQTVQASDDGFPMPLVLLVGLGVVAASILAIFLSGTSQRRRES</sequence>
<proteinExistence type="predicted"/>
<gene>
    <name evidence="4" type="ORF">G3T37_12165</name>
</gene>
<accession>A0A7C9PPH0</accession>
<keyword evidence="5" id="KW-1185">Reference proteome</keyword>